<proteinExistence type="predicted"/>
<sequence length="181" mass="21621">MKTLLKLSLLFAVTFVYGESYRVVDIRSDDTLSVRVDAGLSYRKIDELPYNARNIKVIRCKFDYYDREWCKVRHPSIYTGWVSARYIAPQYNSYNSSYDLEERRTSRAKRYRVVNIRSDDTLNVRSDAGVYNRKIDELYYRAKNIKVIRCKYTPRGSRWCKVSHPSIYTGWVSAKYIREMR</sequence>
<dbReference type="Gene3D" id="2.30.30.40">
    <property type="entry name" value="SH3 Domains"/>
    <property type="match status" value="2"/>
</dbReference>
<accession>A0A1W1EL84</accession>
<feature type="domain" description="SH3b" evidence="1">
    <location>
        <begin position="120"/>
        <end position="177"/>
    </location>
</feature>
<evidence type="ECO:0000259" key="1">
    <source>
        <dbReference type="Pfam" id="PF08239"/>
    </source>
</evidence>
<dbReference type="Pfam" id="PF08239">
    <property type="entry name" value="SH3_3"/>
    <property type="match status" value="2"/>
</dbReference>
<evidence type="ECO:0000313" key="2">
    <source>
        <dbReference type="EMBL" id="SHO81623.1"/>
    </source>
</evidence>
<dbReference type="InterPro" id="IPR003646">
    <property type="entry name" value="SH3-like_bac-type"/>
</dbReference>
<dbReference type="AlphaFoldDB" id="A0A1W1EL84"/>
<reference evidence="2" key="1">
    <citation type="submission" date="2016-10" db="EMBL/GenBank/DDBJ databases">
        <authorList>
            <person name="de Groot N.N."/>
        </authorList>
    </citation>
    <scope>NUCLEOTIDE SEQUENCE</scope>
</reference>
<gene>
    <name evidence="2" type="ORF">MNB_SV-15-170</name>
</gene>
<name>A0A1W1EL84_9ZZZZ</name>
<organism evidence="2">
    <name type="scientific">hydrothermal vent metagenome</name>
    <dbReference type="NCBI Taxonomy" id="652676"/>
    <lineage>
        <taxon>unclassified sequences</taxon>
        <taxon>metagenomes</taxon>
        <taxon>ecological metagenomes</taxon>
    </lineage>
</organism>
<protein>
    <recommendedName>
        <fullName evidence="1">SH3b domain-containing protein</fullName>
    </recommendedName>
</protein>
<dbReference type="EMBL" id="FRYL01000044">
    <property type="protein sequence ID" value="SHO81623.1"/>
    <property type="molecule type" value="Genomic_DNA"/>
</dbReference>
<feature type="domain" description="SH3b" evidence="1">
    <location>
        <begin position="30"/>
        <end position="87"/>
    </location>
</feature>